<feature type="compositionally biased region" description="Polar residues" evidence="1">
    <location>
        <begin position="29"/>
        <end position="42"/>
    </location>
</feature>
<feature type="region of interest" description="Disordered" evidence="1">
    <location>
        <begin position="17"/>
        <end position="44"/>
    </location>
</feature>
<keyword evidence="3" id="KW-1185">Reference proteome</keyword>
<name>A0A5B7FZR4_PORTR</name>
<dbReference type="Proteomes" id="UP000324222">
    <property type="component" value="Unassembled WGS sequence"/>
</dbReference>
<protein>
    <submittedName>
        <fullName evidence="2">Uncharacterized protein</fullName>
    </submittedName>
</protein>
<reference evidence="2 3" key="1">
    <citation type="submission" date="2019-05" db="EMBL/GenBank/DDBJ databases">
        <title>Another draft genome of Portunus trituberculatus and its Hox gene families provides insights of decapod evolution.</title>
        <authorList>
            <person name="Jeong J.-H."/>
            <person name="Song I."/>
            <person name="Kim S."/>
            <person name="Choi T."/>
            <person name="Kim D."/>
            <person name="Ryu S."/>
            <person name="Kim W."/>
        </authorList>
    </citation>
    <scope>NUCLEOTIDE SEQUENCE [LARGE SCALE GENOMIC DNA]</scope>
    <source>
        <tissue evidence="2">Muscle</tissue>
    </source>
</reference>
<evidence type="ECO:0000313" key="3">
    <source>
        <dbReference type="Proteomes" id="UP000324222"/>
    </source>
</evidence>
<dbReference type="AlphaFoldDB" id="A0A5B7FZR4"/>
<gene>
    <name evidence="2" type="ORF">E2C01_044198</name>
</gene>
<accession>A0A5B7FZR4</accession>
<evidence type="ECO:0000256" key="1">
    <source>
        <dbReference type="SAM" id="MobiDB-lite"/>
    </source>
</evidence>
<proteinExistence type="predicted"/>
<dbReference type="EMBL" id="VSRR010009461">
    <property type="protein sequence ID" value="MPC50368.1"/>
    <property type="molecule type" value="Genomic_DNA"/>
</dbReference>
<comment type="caution">
    <text evidence="2">The sequence shown here is derived from an EMBL/GenBank/DDBJ whole genome shotgun (WGS) entry which is preliminary data.</text>
</comment>
<sequence length="131" mass="14295">MHLTGYPHSVRLVTAASASSLPPRDTRSHATSAGARSSSPYSLGSPWGVVAAREAEAEAGTVMRVLPCVTRQAAASVIRRTALREHEAHIPPCHRLRLLFVVHEAREAWTWCVVQYTAGQLITLPPRRRPG</sequence>
<evidence type="ECO:0000313" key="2">
    <source>
        <dbReference type="EMBL" id="MPC50368.1"/>
    </source>
</evidence>
<organism evidence="2 3">
    <name type="scientific">Portunus trituberculatus</name>
    <name type="common">Swimming crab</name>
    <name type="synonym">Neptunus trituberculatus</name>
    <dbReference type="NCBI Taxonomy" id="210409"/>
    <lineage>
        <taxon>Eukaryota</taxon>
        <taxon>Metazoa</taxon>
        <taxon>Ecdysozoa</taxon>
        <taxon>Arthropoda</taxon>
        <taxon>Crustacea</taxon>
        <taxon>Multicrustacea</taxon>
        <taxon>Malacostraca</taxon>
        <taxon>Eumalacostraca</taxon>
        <taxon>Eucarida</taxon>
        <taxon>Decapoda</taxon>
        <taxon>Pleocyemata</taxon>
        <taxon>Brachyura</taxon>
        <taxon>Eubrachyura</taxon>
        <taxon>Portunoidea</taxon>
        <taxon>Portunidae</taxon>
        <taxon>Portuninae</taxon>
        <taxon>Portunus</taxon>
    </lineage>
</organism>